<dbReference type="InterPro" id="IPR002347">
    <property type="entry name" value="SDR_fam"/>
</dbReference>
<dbReference type="NCBIfam" id="NF009093">
    <property type="entry name" value="PRK12429.1"/>
    <property type="match status" value="1"/>
</dbReference>
<dbReference type="Gene3D" id="3.40.50.720">
    <property type="entry name" value="NAD(P)-binding Rossmann-like Domain"/>
    <property type="match status" value="1"/>
</dbReference>
<evidence type="ECO:0000256" key="2">
    <source>
        <dbReference type="ARBA" id="ARBA00023002"/>
    </source>
</evidence>
<evidence type="ECO:0000313" key="4">
    <source>
        <dbReference type="EMBL" id="TWP48166.1"/>
    </source>
</evidence>
<proteinExistence type="inferred from homology"/>
<dbReference type="GO" id="GO:0032787">
    <property type="term" value="P:monocarboxylic acid metabolic process"/>
    <property type="evidence" value="ECO:0007669"/>
    <property type="project" value="UniProtKB-ARBA"/>
</dbReference>
<dbReference type="PRINTS" id="PR00080">
    <property type="entry name" value="SDRFAMILY"/>
</dbReference>
<dbReference type="RefSeq" id="WP_146356837.1">
    <property type="nucleotide sequence ID" value="NZ_VOBR01000022.1"/>
</dbReference>
<dbReference type="FunFam" id="3.40.50.720:FF:000084">
    <property type="entry name" value="Short-chain dehydrogenase reductase"/>
    <property type="match status" value="1"/>
</dbReference>
<organism evidence="4 5">
    <name type="scientific">Lentzea tibetensis</name>
    <dbReference type="NCBI Taxonomy" id="2591470"/>
    <lineage>
        <taxon>Bacteria</taxon>
        <taxon>Bacillati</taxon>
        <taxon>Actinomycetota</taxon>
        <taxon>Actinomycetes</taxon>
        <taxon>Pseudonocardiales</taxon>
        <taxon>Pseudonocardiaceae</taxon>
        <taxon>Lentzea</taxon>
    </lineage>
</organism>
<dbReference type="InterPro" id="IPR020904">
    <property type="entry name" value="Sc_DH/Rdtase_CS"/>
</dbReference>
<dbReference type="EMBL" id="VOBR01000022">
    <property type="protein sequence ID" value="TWP48166.1"/>
    <property type="molecule type" value="Genomic_DNA"/>
</dbReference>
<keyword evidence="2" id="KW-0560">Oxidoreductase</keyword>
<dbReference type="Pfam" id="PF00106">
    <property type="entry name" value="adh_short"/>
    <property type="match status" value="1"/>
</dbReference>
<accession>A0A563EM09</accession>
<dbReference type="PROSITE" id="PS00061">
    <property type="entry name" value="ADH_SHORT"/>
    <property type="match status" value="1"/>
</dbReference>
<dbReference type="OrthoDB" id="9786435at2"/>
<comment type="caution">
    <text evidence="4">The sequence shown here is derived from an EMBL/GenBank/DDBJ whole genome shotgun (WGS) entry which is preliminary data.</text>
</comment>
<dbReference type="AlphaFoldDB" id="A0A563EM09"/>
<evidence type="ECO:0000256" key="3">
    <source>
        <dbReference type="RuleBase" id="RU000363"/>
    </source>
</evidence>
<dbReference type="PRINTS" id="PR00081">
    <property type="entry name" value="GDHRDH"/>
</dbReference>
<comment type="similarity">
    <text evidence="1 3">Belongs to the short-chain dehydrogenases/reductases (SDR) family.</text>
</comment>
<dbReference type="GO" id="GO:0016491">
    <property type="term" value="F:oxidoreductase activity"/>
    <property type="evidence" value="ECO:0007669"/>
    <property type="project" value="UniProtKB-KW"/>
</dbReference>
<gene>
    <name evidence="4" type="ORF">FKR81_29765</name>
</gene>
<reference evidence="4 5" key="1">
    <citation type="submission" date="2019-07" db="EMBL/GenBank/DDBJ databases">
        <title>Lentzea xizangensis sp. nov., isolated from Qinghai-Tibetan Plateau Soils.</title>
        <authorList>
            <person name="Huang J."/>
        </authorList>
    </citation>
    <scope>NUCLEOTIDE SEQUENCE [LARGE SCALE GENOMIC DNA]</scope>
    <source>
        <strain evidence="4 5">FXJ1.1311</strain>
    </source>
</reference>
<dbReference type="PANTHER" id="PTHR42879:SF2">
    <property type="entry name" value="3-OXOACYL-[ACYL-CARRIER-PROTEIN] REDUCTASE FABG"/>
    <property type="match status" value="1"/>
</dbReference>
<sequence>MTSVTGHTALVTGAASGIGLATARALAAAGAKVHVVDLNGDAARQVAHEIGGTAHVADLAAFTVADLPSEVDILVNNAGMQHVAPIHEFPPEVFFRMQQVMVTAAFVLTRHCLPHMYERGWGRLIHISSVHGLRASAYKSAYTAAKHAIEGFSKVAALEGAPHGVTSNCVAPGYVRTPLVENQVASQARLHGLAEEDVVGEIFLQRTAIKRLIEPAEVASAVLWLCDAGFVTGTSLSIDGGWTAQ</sequence>
<dbReference type="InterPro" id="IPR036291">
    <property type="entry name" value="NAD(P)-bd_dom_sf"/>
</dbReference>
<keyword evidence="5" id="KW-1185">Reference proteome</keyword>
<protein>
    <submittedName>
        <fullName evidence="4">SDR family NAD(P)-dependent oxidoreductase</fullName>
    </submittedName>
</protein>
<evidence type="ECO:0000313" key="5">
    <source>
        <dbReference type="Proteomes" id="UP000316639"/>
    </source>
</evidence>
<dbReference type="InterPro" id="IPR050259">
    <property type="entry name" value="SDR"/>
</dbReference>
<dbReference type="Proteomes" id="UP000316639">
    <property type="component" value="Unassembled WGS sequence"/>
</dbReference>
<dbReference type="PANTHER" id="PTHR42879">
    <property type="entry name" value="3-OXOACYL-(ACYL-CARRIER-PROTEIN) REDUCTASE"/>
    <property type="match status" value="1"/>
</dbReference>
<name>A0A563EM09_9PSEU</name>
<evidence type="ECO:0000256" key="1">
    <source>
        <dbReference type="ARBA" id="ARBA00006484"/>
    </source>
</evidence>
<dbReference type="SUPFAM" id="SSF51735">
    <property type="entry name" value="NAD(P)-binding Rossmann-fold domains"/>
    <property type="match status" value="1"/>
</dbReference>